<accession>A0A835D3Z7</accession>
<reference evidence="2 3" key="1">
    <citation type="submission" date="2020-04" db="EMBL/GenBank/DDBJ databases">
        <title>Plant Genome Project.</title>
        <authorList>
            <person name="Zhang R.-G."/>
        </authorList>
    </citation>
    <scope>NUCLEOTIDE SEQUENCE [LARGE SCALE GENOMIC DNA]</scope>
    <source>
        <strain evidence="2">YNK0</strain>
        <tissue evidence="2">Leaf</tissue>
    </source>
</reference>
<evidence type="ECO:0000313" key="3">
    <source>
        <dbReference type="Proteomes" id="UP000655225"/>
    </source>
</evidence>
<comment type="caution">
    <text evidence="2">The sequence shown here is derived from an EMBL/GenBank/DDBJ whole genome shotgun (WGS) entry which is preliminary data.</text>
</comment>
<dbReference type="Gene3D" id="3.40.50.2300">
    <property type="match status" value="1"/>
</dbReference>
<dbReference type="Proteomes" id="UP000655225">
    <property type="component" value="Unassembled WGS sequence"/>
</dbReference>
<dbReference type="InterPro" id="IPR012337">
    <property type="entry name" value="RNaseH-like_sf"/>
</dbReference>
<evidence type="ECO:0000259" key="1">
    <source>
        <dbReference type="PROSITE" id="PS50822"/>
    </source>
</evidence>
<protein>
    <recommendedName>
        <fullName evidence="1">Piwi domain-containing protein</fullName>
    </recommendedName>
</protein>
<dbReference type="OrthoDB" id="10252740at2759"/>
<dbReference type="Gene3D" id="3.30.420.10">
    <property type="entry name" value="Ribonuclease H-like superfamily/Ribonuclease H"/>
    <property type="match status" value="2"/>
</dbReference>
<dbReference type="SUPFAM" id="SSF53098">
    <property type="entry name" value="Ribonuclease H-like"/>
    <property type="match status" value="1"/>
</dbReference>
<organism evidence="2 3">
    <name type="scientific">Tetracentron sinense</name>
    <name type="common">Spur-leaf</name>
    <dbReference type="NCBI Taxonomy" id="13715"/>
    <lineage>
        <taxon>Eukaryota</taxon>
        <taxon>Viridiplantae</taxon>
        <taxon>Streptophyta</taxon>
        <taxon>Embryophyta</taxon>
        <taxon>Tracheophyta</taxon>
        <taxon>Spermatophyta</taxon>
        <taxon>Magnoliopsida</taxon>
        <taxon>Trochodendrales</taxon>
        <taxon>Trochodendraceae</taxon>
        <taxon>Tetracentron</taxon>
    </lineage>
</organism>
<name>A0A835D3Z7_TETSI</name>
<keyword evidence="3" id="KW-1185">Reference proteome</keyword>
<sequence>MFFLFFFSGEVKRICETELGIVSQCCLARHVCWINNQYMANVVLKINVKVGGRNTVLEDALLRHMPLVSDKPTIIFGADVTHPVSGEDCSPSIAAVVASQDWPEVTKYACLVSAQDRGKEIIQDLFIDEDPARGKNSGGGMIMKHLTSFSEANSRLPERIIFFRDGVSESQFRDVLEYELRAIKKAWIAFQPNKHVPPITFVVVQKRHHMKLFPCNHEDSSSVDRSGNILPDIESLSIVDLVSIRVQAGRLIIMFCGMRTNSRQTNSKLSPTTAVIHMQVAPAYYAHLAAFRARFYLGCDSSRDGCLVTGSMMDPSDKGAQFTQAAPVPVRELPALKENLTKVMFYC</sequence>
<dbReference type="Pfam" id="PF02171">
    <property type="entry name" value="Piwi"/>
    <property type="match status" value="1"/>
</dbReference>
<evidence type="ECO:0000313" key="2">
    <source>
        <dbReference type="EMBL" id="KAF8389623.1"/>
    </source>
</evidence>
<feature type="domain" description="Piwi" evidence="1">
    <location>
        <begin position="11"/>
        <end position="231"/>
    </location>
</feature>
<dbReference type="InterPro" id="IPR003165">
    <property type="entry name" value="Piwi"/>
</dbReference>
<gene>
    <name evidence="2" type="ORF">HHK36_024142</name>
</gene>
<dbReference type="PROSITE" id="PS50822">
    <property type="entry name" value="PIWI"/>
    <property type="match status" value="1"/>
</dbReference>
<proteinExistence type="predicted"/>
<dbReference type="AlphaFoldDB" id="A0A835D3Z7"/>
<dbReference type="GO" id="GO:0003676">
    <property type="term" value="F:nucleic acid binding"/>
    <property type="evidence" value="ECO:0007669"/>
    <property type="project" value="InterPro"/>
</dbReference>
<dbReference type="SMART" id="SM00950">
    <property type="entry name" value="Piwi"/>
    <property type="match status" value="1"/>
</dbReference>
<dbReference type="InterPro" id="IPR036397">
    <property type="entry name" value="RNaseH_sf"/>
</dbReference>
<dbReference type="EMBL" id="JABCRI010000018">
    <property type="protein sequence ID" value="KAF8389623.1"/>
    <property type="molecule type" value="Genomic_DNA"/>
</dbReference>
<dbReference type="PANTHER" id="PTHR22891">
    <property type="entry name" value="EUKARYOTIC TRANSLATION INITIATION FACTOR 2C"/>
    <property type="match status" value="1"/>
</dbReference>